<keyword evidence="3" id="KW-1185">Reference proteome</keyword>
<reference evidence="2" key="1">
    <citation type="submission" date="2015-04" db="UniProtKB">
        <authorList>
            <consortium name="EnsemblPlants"/>
        </authorList>
    </citation>
    <scope>IDENTIFICATION</scope>
    <source>
        <strain evidence="2">SL10</strain>
    </source>
</reference>
<evidence type="ECO:0000313" key="3">
    <source>
        <dbReference type="Proteomes" id="UP000006591"/>
    </source>
</evidence>
<feature type="transmembrane region" description="Helical" evidence="1">
    <location>
        <begin position="76"/>
        <end position="99"/>
    </location>
</feature>
<keyword evidence="1" id="KW-1133">Transmembrane helix</keyword>
<proteinExistence type="predicted"/>
<evidence type="ECO:0000313" key="2">
    <source>
        <dbReference type="EnsemblPlants" id="ONIVA10G21880.1"/>
    </source>
</evidence>
<organism evidence="2">
    <name type="scientific">Oryza nivara</name>
    <name type="common">Indian wild rice</name>
    <name type="synonym">Oryza sativa f. spontanea</name>
    <dbReference type="NCBI Taxonomy" id="4536"/>
    <lineage>
        <taxon>Eukaryota</taxon>
        <taxon>Viridiplantae</taxon>
        <taxon>Streptophyta</taxon>
        <taxon>Embryophyta</taxon>
        <taxon>Tracheophyta</taxon>
        <taxon>Spermatophyta</taxon>
        <taxon>Magnoliopsida</taxon>
        <taxon>Liliopsida</taxon>
        <taxon>Poales</taxon>
        <taxon>Poaceae</taxon>
        <taxon>BOP clade</taxon>
        <taxon>Oryzoideae</taxon>
        <taxon>Oryzeae</taxon>
        <taxon>Oryzinae</taxon>
        <taxon>Oryza</taxon>
    </lineage>
</organism>
<accession>A0A0E0IWV0</accession>
<keyword evidence="1" id="KW-0812">Transmembrane</keyword>
<dbReference type="AlphaFoldDB" id="A0A0E0IWV0"/>
<keyword evidence="1" id="KW-0472">Membrane</keyword>
<dbReference type="Gramene" id="ONIVA10G21880.1">
    <property type="protein sequence ID" value="ONIVA10G21880.1"/>
    <property type="gene ID" value="ONIVA10G21880"/>
</dbReference>
<evidence type="ECO:0000256" key="1">
    <source>
        <dbReference type="SAM" id="Phobius"/>
    </source>
</evidence>
<dbReference type="HOGENOM" id="CLU_2268109_0_0_1"/>
<name>A0A0E0IWV0_ORYNI</name>
<dbReference type="Proteomes" id="UP000006591">
    <property type="component" value="Chromosome 10"/>
</dbReference>
<reference evidence="2" key="2">
    <citation type="submission" date="2018-04" db="EMBL/GenBank/DDBJ databases">
        <title>OnivRS2 (Oryza nivara Reference Sequence Version 2).</title>
        <authorList>
            <person name="Zhang J."/>
            <person name="Kudrna D."/>
            <person name="Lee S."/>
            <person name="Talag J."/>
            <person name="Rajasekar S."/>
            <person name="Welchert J."/>
            <person name="Hsing Y.-I."/>
            <person name="Wing R.A."/>
        </authorList>
    </citation>
    <scope>NUCLEOTIDE SEQUENCE [LARGE SCALE GENOMIC DNA]</scope>
</reference>
<dbReference type="EnsemblPlants" id="ONIVA10G21880.1">
    <property type="protein sequence ID" value="ONIVA10G21880.1"/>
    <property type="gene ID" value="ONIVA10G21880"/>
</dbReference>
<protein>
    <submittedName>
        <fullName evidence="2">Uncharacterized protein</fullName>
    </submittedName>
</protein>
<sequence>MFIIVDKRRYQRLIHALRISPDDNNVIVVFLIKCSAFIREQLLTEAIDLREKIICIFFPNDTVFFRFALHRYLDRYDFLTAAITFVYLEIISSLLVLAINQLF</sequence>